<evidence type="ECO:0000256" key="5">
    <source>
        <dbReference type="ARBA" id="ARBA00022741"/>
    </source>
</evidence>
<evidence type="ECO:0000256" key="6">
    <source>
        <dbReference type="ARBA" id="ARBA00022777"/>
    </source>
</evidence>
<dbReference type="InterPro" id="IPR032319">
    <property type="entry name" value="CLP1_P"/>
</dbReference>
<dbReference type="OrthoDB" id="2405412at2759"/>
<dbReference type="PANTHER" id="PTHR12755:SF3">
    <property type="entry name" value="POLYNUCLEOTIDE 5'-HYDROXYL-KINASE NOL9"/>
    <property type="match status" value="1"/>
</dbReference>
<feature type="domain" description="NOL9 C-terminal" evidence="10">
    <location>
        <begin position="279"/>
        <end position="373"/>
    </location>
</feature>
<dbReference type="Pfam" id="PF25467">
    <property type="entry name" value="NOL9_C"/>
    <property type="match status" value="1"/>
</dbReference>
<evidence type="ECO:0000313" key="12">
    <source>
        <dbReference type="Proteomes" id="UP000554482"/>
    </source>
</evidence>
<proteinExistence type="inferred from homology"/>
<sequence length="392" mass="44077">MGDMKLEKEKEKIEETTEVPSSSSIYIPGHWSETAELITNASTYPPPIAFICGPKNSGKTTFSRYLLNTLLQRYKEVAYLDTDCGQPEFTPPGCLSLSVIDEQTPDLTIPNIKTPVRCLFFGDNSAKRDPETYINYVFSLYDYFITEYYMSNESMKNPGKPLLPLVVNTPGWVKGIGRDMLEKMVRYFSPTHVVQIRITAEKKNLPSGAFWLPEGQEYESPVDLIEIKPAFEDSYKRSVLILKDARLMRDVRIIAYFRQCLPCDLDISSRKELAHALASHPPYEVPLSSIKVTHLYSQVPSSEIFHALNASIVGLAVTSTKSTNSETCTPWCVGLGIVRGIDLSKDILYVLTPVPQRVLVKVDLLLQGFLQIPISLLQVQGYRSPYMSANVL</sequence>
<keyword evidence="6 11" id="KW-0418">Kinase</keyword>
<comment type="similarity">
    <text evidence="2">Belongs to the Clp1 family. NOL9/GRC3 subfamily.</text>
</comment>
<dbReference type="Proteomes" id="UP000554482">
    <property type="component" value="Unassembled WGS sequence"/>
</dbReference>
<dbReference type="PANTHER" id="PTHR12755">
    <property type="entry name" value="CLEAVAGE/POLYADENYLATION FACTOR IA SUBUNIT CLP1P"/>
    <property type="match status" value="1"/>
</dbReference>
<evidence type="ECO:0000259" key="9">
    <source>
        <dbReference type="Pfam" id="PF16575"/>
    </source>
</evidence>
<evidence type="ECO:0000256" key="7">
    <source>
        <dbReference type="ARBA" id="ARBA00022840"/>
    </source>
</evidence>
<dbReference type="SUPFAM" id="SSF52540">
    <property type="entry name" value="P-loop containing nucleoside triphosphate hydrolases"/>
    <property type="match status" value="2"/>
</dbReference>
<evidence type="ECO:0000256" key="8">
    <source>
        <dbReference type="ARBA" id="ARBA00023242"/>
    </source>
</evidence>
<dbReference type="Pfam" id="PF16575">
    <property type="entry name" value="CLP1_P"/>
    <property type="match status" value="1"/>
</dbReference>
<dbReference type="GO" id="GO:0000448">
    <property type="term" value="P:cleavage in ITS2 between 5.8S rRNA and LSU-rRNA of tricistronic rRNA transcript (SSU-rRNA, 5.8S rRNA, LSU-rRNA)"/>
    <property type="evidence" value="ECO:0007669"/>
    <property type="project" value="TreeGrafter"/>
</dbReference>
<evidence type="ECO:0000313" key="11">
    <source>
        <dbReference type="EMBL" id="KAF5198920.1"/>
    </source>
</evidence>
<keyword evidence="5" id="KW-0547">Nucleotide-binding</keyword>
<dbReference type="GO" id="GO:0005730">
    <property type="term" value="C:nucleolus"/>
    <property type="evidence" value="ECO:0007669"/>
    <property type="project" value="UniProtKB-SubCell"/>
</dbReference>
<comment type="caution">
    <text evidence="11">The sequence shown here is derived from an EMBL/GenBank/DDBJ whole genome shotgun (WGS) entry which is preliminary data.</text>
</comment>
<evidence type="ECO:0000259" key="10">
    <source>
        <dbReference type="Pfam" id="PF25467"/>
    </source>
</evidence>
<keyword evidence="4" id="KW-0808">Transferase</keyword>
<dbReference type="Gene3D" id="3.40.50.300">
    <property type="entry name" value="P-loop containing nucleotide triphosphate hydrolases"/>
    <property type="match status" value="1"/>
</dbReference>
<organism evidence="11 12">
    <name type="scientific">Thalictrum thalictroides</name>
    <name type="common">Rue-anemone</name>
    <name type="synonym">Anemone thalictroides</name>
    <dbReference type="NCBI Taxonomy" id="46969"/>
    <lineage>
        <taxon>Eukaryota</taxon>
        <taxon>Viridiplantae</taxon>
        <taxon>Streptophyta</taxon>
        <taxon>Embryophyta</taxon>
        <taxon>Tracheophyta</taxon>
        <taxon>Spermatophyta</taxon>
        <taxon>Magnoliopsida</taxon>
        <taxon>Ranunculales</taxon>
        <taxon>Ranunculaceae</taxon>
        <taxon>Thalictroideae</taxon>
        <taxon>Thalictrum</taxon>
    </lineage>
</organism>
<reference evidence="11 12" key="1">
    <citation type="submission" date="2020-06" db="EMBL/GenBank/DDBJ databases">
        <title>Transcriptomic and genomic resources for Thalictrum thalictroides and T. hernandezii: Facilitating candidate gene discovery in an emerging model plant lineage.</title>
        <authorList>
            <person name="Arias T."/>
            <person name="Riano-Pachon D.M."/>
            <person name="Di Stilio V.S."/>
        </authorList>
    </citation>
    <scope>NUCLEOTIDE SEQUENCE [LARGE SCALE GENOMIC DNA]</scope>
    <source>
        <strain evidence="12">cv. WT478/WT964</strain>
        <tissue evidence="11">Leaves</tissue>
    </source>
</reference>
<dbReference type="InterPro" id="IPR045116">
    <property type="entry name" value="Clp1/Grc3"/>
</dbReference>
<dbReference type="InterPro" id="IPR027417">
    <property type="entry name" value="P-loop_NTPase"/>
</dbReference>
<dbReference type="InterPro" id="IPR057570">
    <property type="entry name" value="NOL9_C"/>
</dbReference>
<dbReference type="GO" id="GO:0051731">
    <property type="term" value="F:polynucleotide 5'-hydroxyl-kinase activity"/>
    <property type="evidence" value="ECO:0007669"/>
    <property type="project" value="InterPro"/>
</dbReference>
<comment type="subcellular location">
    <subcellularLocation>
        <location evidence="1">Nucleus</location>
        <location evidence="1">Nucleolus</location>
    </subcellularLocation>
</comment>
<keyword evidence="3" id="KW-0698">rRNA processing</keyword>
<name>A0A7J6WQM7_THATH</name>
<keyword evidence="7" id="KW-0067">ATP-binding</keyword>
<accession>A0A7J6WQM7</accession>
<keyword evidence="12" id="KW-1185">Reference proteome</keyword>
<dbReference type="EMBL" id="JABWDY010012665">
    <property type="protein sequence ID" value="KAF5198920.1"/>
    <property type="molecule type" value="Genomic_DNA"/>
</dbReference>
<dbReference type="GO" id="GO:0005524">
    <property type="term" value="F:ATP binding"/>
    <property type="evidence" value="ECO:0007669"/>
    <property type="project" value="UniProtKB-KW"/>
</dbReference>
<evidence type="ECO:0000256" key="1">
    <source>
        <dbReference type="ARBA" id="ARBA00004604"/>
    </source>
</evidence>
<evidence type="ECO:0000256" key="3">
    <source>
        <dbReference type="ARBA" id="ARBA00022552"/>
    </source>
</evidence>
<evidence type="ECO:0000256" key="4">
    <source>
        <dbReference type="ARBA" id="ARBA00022679"/>
    </source>
</evidence>
<protein>
    <submittedName>
        <fullName evidence="11">Polynucleotide 5'-hydroxyl-kinase NOL9</fullName>
    </submittedName>
</protein>
<evidence type="ECO:0000256" key="2">
    <source>
        <dbReference type="ARBA" id="ARBA00011003"/>
    </source>
</evidence>
<keyword evidence="8" id="KW-0539">Nucleus</keyword>
<gene>
    <name evidence="11" type="ORF">FRX31_011494</name>
</gene>
<dbReference type="AlphaFoldDB" id="A0A7J6WQM7"/>
<feature type="domain" description="Clp1 P-loop" evidence="9">
    <location>
        <begin position="53"/>
        <end position="204"/>
    </location>
</feature>